<organism evidence="6 7">
    <name type="scientific">Pseudoalteromonas porphyrae</name>
    <dbReference type="NCBI Taxonomy" id="187330"/>
    <lineage>
        <taxon>Bacteria</taxon>
        <taxon>Pseudomonadati</taxon>
        <taxon>Pseudomonadota</taxon>
        <taxon>Gammaproteobacteria</taxon>
        <taxon>Alteromonadales</taxon>
        <taxon>Pseudoalteromonadaceae</taxon>
        <taxon>Pseudoalteromonas</taxon>
    </lineage>
</organism>
<evidence type="ECO:0000313" key="6">
    <source>
        <dbReference type="EMBL" id="KPH64941.1"/>
    </source>
</evidence>
<dbReference type="PATRIC" id="fig|187330.3.peg.1801"/>
<evidence type="ECO:0008006" key="8">
    <source>
        <dbReference type="Google" id="ProtNLM"/>
    </source>
</evidence>
<dbReference type="SUPFAM" id="SSF161084">
    <property type="entry name" value="MAPEG domain-like"/>
    <property type="match status" value="1"/>
</dbReference>
<dbReference type="AlphaFoldDB" id="A0A0N0M189"/>
<keyword evidence="2 5" id="KW-0812">Transmembrane</keyword>
<dbReference type="Gene3D" id="1.20.120.550">
    <property type="entry name" value="Membrane associated eicosanoid/glutathione metabolism-like domain"/>
    <property type="match status" value="1"/>
</dbReference>
<dbReference type="STRING" id="187330.AMS58_08915"/>
<evidence type="ECO:0000256" key="3">
    <source>
        <dbReference type="ARBA" id="ARBA00022989"/>
    </source>
</evidence>
<gene>
    <name evidence="6" type="ORF">ADS77_03790</name>
</gene>
<comment type="subcellular location">
    <subcellularLocation>
        <location evidence="1">Membrane</location>
    </subcellularLocation>
</comment>
<feature type="transmembrane region" description="Helical" evidence="5">
    <location>
        <begin position="7"/>
        <end position="25"/>
    </location>
</feature>
<dbReference type="OrthoDB" id="5880499at2"/>
<dbReference type="RefSeq" id="WP_054204690.1">
    <property type="nucleotide sequence ID" value="NZ_LHPH01000003.1"/>
</dbReference>
<comment type="caution">
    <text evidence="6">The sequence shown here is derived from an EMBL/GenBank/DDBJ whole genome shotgun (WGS) entry which is preliminary data.</text>
</comment>
<sequence length="140" mass="15948">MTELTLSAYYALYLYLIMLFIQWAIATFSKASKPNAIPGKIDDTLSHESFIFRAHRTFHNTLENSPLFLGTVLFSFIIGYHSAIFAMCIWVYVVARILHMVFYYSIATEKNPSPRSYFFLAAVGANLVMLALLGLRLVAY</sequence>
<dbReference type="InterPro" id="IPR023352">
    <property type="entry name" value="MAPEG-like_dom_sf"/>
</dbReference>
<keyword evidence="7" id="KW-1185">Reference proteome</keyword>
<reference evidence="6 7" key="1">
    <citation type="submission" date="2015-08" db="EMBL/GenBank/DDBJ databases">
        <title>Draft Genome Sequence of Pseudoalteromonas porphyrae UCD-SED14.</title>
        <authorList>
            <person name="Coil D.A."/>
            <person name="Jospin G."/>
            <person name="Lee R.D."/>
            <person name="Eisen J.A."/>
        </authorList>
    </citation>
    <scope>NUCLEOTIDE SEQUENCE [LARGE SCALE GENOMIC DNA]</scope>
    <source>
        <strain evidence="6 7">UCD-SED14</strain>
    </source>
</reference>
<dbReference type="InterPro" id="IPR001129">
    <property type="entry name" value="Membr-assoc_MAPEG"/>
</dbReference>
<dbReference type="Proteomes" id="UP000037848">
    <property type="component" value="Unassembled WGS sequence"/>
</dbReference>
<evidence type="ECO:0000256" key="5">
    <source>
        <dbReference type="SAM" id="Phobius"/>
    </source>
</evidence>
<keyword evidence="3 5" id="KW-1133">Transmembrane helix</keyword>
<proteinExistence type="predicted"/>
<feature type="transmembrane region" description="Helical" evidence="5">
    <location>
        <begin position="67"/>
        <end position="95"/>
    </location>
</feature>
<dbReference type="EMBL" id="LHPH01000003">
    <property type="protein sequence ID" value="KPH64941.1"/>
    <property type="molecule type" value="Genomic_DNA"/>
</dbReference>
<evidence type="ECO:0000313" key="7">
    <source>
        <dbReference type="Proteomes" id="UP000037848"/>
    </source>
</evidence>
<dbReference type="Pfam" id="PF01124">
    <property type="entry name" value="MAPEG"/>
    <property type="match status" value="1"/>
</dbReference>
<dbReference type="GO" id="GO:0016020">
    <property type="term" value="C:membrane"/>
    <property type="evidence" value="ECO:0007669"/>
    <property type="project" value="UniProtKB-SubCell"/>
</dbReference>
<evidence type="ECO:0000256" key="4">
    <source>
        <dbReference type="ARBA" id="ARBA00023136"/>
    </source>
</evidence>
<evidence type="ECO:0000256" key="2">
    <source>
        <dbReference type="ARBA" id="ARBA00022692"/>
    </source>
</evidence>
<accession>A0A0N0M189</accession>
<name>A0A0N0M189_9GAMM</name>
<evidence type="ECO:0000256" key="1">
    <source>
        <dbReference type="ARBA" id="ARBA00004370"/>
    </source>
</evidence>
<feature type="transmembrane region" description="Helical" evidence="5">
    <location>
        <begin position="116"/>
        <end position="139"/>
    </location>
</feature>
<protein>
    <recommendedName>
        <fullName evidence="8">MAPEG family protein</fullName>
    </recommendedName>
</protein>
<keyword evidence="4 5" id="KW-0472">Membrane</keyword>